<evidence type="ECO:0000313" key="3">
    <source>
        <dbReference type="EMBL" id="CCD67641.2"/>
    </source>
</evidence>
<dbReference type="GO" id="GO:0007165">
    <property type="term" value="P:signal transduction"/>
    <property type="evidence" value="ECO:0000318"/>
    <property type="project" value="GO_Central"/>
</dbReference>
<dbReference type="GeneID" id="177670"/>
<dbReference type="GO" id="GO:0004674">
    <property type="term" value="F:protein serine/threonine kinase activity"/>
    <property type="evidence" value="ECO:0000318"/>
    <property type="project" value="GO_Central"/>
</dbReference>
<dbReference type="Gene3D" id="1.10.510.10">
    <property type="entry name" value="Transferase(Phosphotransferase) domain 1"/>
    <property type="match status" value="2"/>
</dbReference>
<dbReference type="AGR" id="WB:WBGene00016765"/>
<keyword evidence="3" id="KW-0418">Kinase</keyword>
<feature type="region of interest" description="Disordered" evidence="1">
    <location>
        <begin position="438"/>
        <end position="502"/>
    </location>
</feature>
<reference evidence="3 4" key="1">
    <citation type="journal article" date="1998" name="Science">
        <title>Genome sequence of the nematode C. elegans: a platform for investigating biology.</title>
        <authorList>
            <consortium name="The C. elegans sequencing consortium"/>
            <person name="Sulson J.E."/>
            <person name="Waterston R."/>
        </authorList>
    </citation>
    <scope>NUCLEOTIDE SEQUENCE [LARGE SCALE GENOMIC DNA]</scope>
    <source>
        <strain evidence="3 4">Bristol N2</strain>
    </source>
</reference>
<dbReference type="AlphaFoldDB" id="Q18707"/>
<dbReference type="InterPro" id="IPR011009">
    <property type="entry name" value="Kinase-like_dom_sf"/>
</dbReference>
<dbReference type="STRING" id="6239.C49C8.1.1"/>
<dbReference type="Bgee" id="WBGene00016765">
    <property type="expression patterns" value="Expressed in material anatomical entity and 2 other cell types or tissues"/>
</dbReference>
<dbReference type="PROSITE" id="PS50011">
    <property type="entry name" value="PROTEIN_KINASE_DOM"/>
    <property type="match status" value="1"/>
</dbReference>
<dbReference type="FunFam" id="1.10.510.10:FF:001728">
    <property type="entry name" value="Protein CBG02852"/>
    <property type="match status" value="1"/>
</dbReference>
<sequence>MAQSKESPDEAKQDEIIFNIGDTINDYEIVSKIDEGGFGQVFKVTKDHKTFYAMKLESNFQVGGSAIKLEINVLSQLPKNTVFPELICGGKRPRYHFLVLELLGDNLKALKAQSPNPSVFSDGTWSRIGIQCLYAMKMMHDSGFVHRDIKPSNFAIGYSTASESRSRRVLLFDFGLARKFVKKEKNLAPIVTKKESKISKSKTLPSKGPSTKSKDLKPGRSKPILNRKAEQMKIKKNFNMLIPPKSIDQSQRTAEEKVDDEEFTFRRARPHTDFRGTFQYASPNAHLQLELGRHDDIWSLMYMVAEFFVELPWTSNEEIALEELKNQSSILRLFSDDKNPSRLTPEMRGQLDEIDKNLKSCNYYSSPKYDIVYQFFKDSMTKAKVTWTTPYDWETIGKSSEDFSKKSNGKRAVWENPGAFFKKGRWDALPLPLQSPHISIRKSSSKHPKPSAKGSKKAVQARIQNFSKEDSVEADEAPTPMLKSTKKDGMGGQKGGLKGSIE</sequence>
<evidence type="ECO:0000259" key="2">
    <source>
        <dbReference type="PROSITE" id="PS50011"/>
    </source>
</evidence>
<evidence type="ECO:0000256" key="1">
    <source>
        <dbReference type="SAM" id="MobiDB-lite"/>
    </source>
</evidence>
<dbReference type="HOGENOM" id="CLU_019279_2_5_1"/>
<dbReference type="Pfam" id="PF00069">
    <property type="entry name" value="Pkinase"/>
    <property type="match status" value="1"/>
</dbReference>
<keyword evidence="3" id="KW-0808">Transferase</keyword>
<dbReference type="eggNOG" id="KOG1164">
    <property type="taxonomic scope" value="Eukaryota"/>
</dbReference>
<evidence type="ECO:0000313" key="5">
    <source>
        <dbReference type="WormBase" id="C49C8.1"/>
    </source>
</evidence>
<evidence type="ECO:0000313" key="4">
    <source>
        <dbReference type="Proteomes" id="UP000001940"/>
    </source>
</evidence>
<dbReference type="SMR" id="Q18707"/>
<dbReference type="GO" id="GO:0005737">
    <property type="term" value="C:cytoplasm"/>
    <property type="evidence" value="ECO:0000318"/>
    <property type="project" value="GO_Central"/>
</dbReference>
<proteinExistence type="predicted"/>
<dbReference type="GO" id="GO:0005634">
    <property type="term" value="C:nucleus"/>
    <property type="evidence" value="ECO:0000318"/>
    <property type="project" value="GO_Central"/>
</dbReference>
<feature type="compositionally biased region" description="Gly residues" evidence="1">
    <location>
        <begin position="490"/>
        <end position="502"/>
    </location>
</feature>
<protein>
    <submittedName>
        <fullName evidence="3">Protein kinase domain-containing protein</fullName>
    </submittedName>
</protein>
<organism evidence="3 4">
    <name type="scientific">Caenorhabditis elegans</name>
    <dbReference type="NCBI Taxonomy" id="6239"/>
    <lineage>
        <taxon>Eukaryota</taxon>
        <taxon>Metazoa</taxon>
        <taxon>Ecdysozoa</taxon>
        <taxon>Nematoda</taxon>
        <taxon>Chromadorea</taxon>
        <taxon>Rhabditida</taxon>
        <taxon>Rhabditina</taxon>
        <taxon>Rhabditomorpha</taxon>
        <taxon>Rhabditoidea</taxon>
        <taxon>Rhabditidae</taxon>
        <taxon>Peloderinae</taxon>
        <taxon>Caenorhabditis</taxon>
    </lineage>
</organism>
<dbReference type="CTD" id="177670"/>
<dbReference type="EMBL" id="BX284604">
    <property type="protein sequence ID" value="CCD67641.2"/>
    <property type="molecule type" value="Genomic_DNA"/>
</dbReference>
<dbReference type="SUPFAM" id="SSF56112">
    <property type="entry name" value="Protein kinase-like (PK-like)"/>
    <property type="match status" value="1"/>
</dbReference>
<dbReference type="PaxDb" id="6239-C49C8.1"/>
<feature type="region of interest" description="Disordered" evidence="1">
    <location>
        <begin position="195"/>
        <end position="226"/>
    </location>
</feature>
<dbReference type="RefSeq" id="NP_501483.2">
    <property type="nucleotide sequence ID" value="NM_069082.5"/>
</dbReference>
<dbReference type="GO" id="GO:0005524">
    <property type="term" value="F:ATP binding"/>
    <property type="evidence" value="ECO:0007669"/>
    <property type="project" value="InterPro"/>
</dbReference>
<dbReference type="SMART" id="SM00220">
    <property type="entry name" value="S_TKc"/>
    <property type="match status" value="1"/>
</dbReference>
<dbReference type="KEGG" id="cel:CELE_C49C8.1"/>
<feature type="compositionally biased region" description="Basic residues" evidence="1">
    <location>
        <begin position="439"/>
        <end position="456"/>
    </location>
</feature>
<name>Q18707_CAEEL</name>
<dbReference type="FunFam" id="1.10.510.10:FF:001500">
    <property type="entry name" value="CK1/CK1 protein kinase"/>
    <property type="match status" value="1"/>
</dbReference>
<dbReference type="UCSC" id="C49C8.1">
    <property type="organism name" value="c. elegans"/>
</dbReference>
<dbReference type="InterPro" id="IPR000719">
    <property type="entry name" value="Prot_kinase_dom"/>
</dbReference>
<gene>
    <name evidence="3 5" type="ORF">C49C8.1</name>
    <name evidence="3" type="ORF">CELE_C49C8.1</name>
</gene>
<dbReference type="InterPro" id="IPR050235">
    <property type="entry name" value="CK1_Ser-Thr_kinase"/>
</dbReference>
<dbReference type="PIR" id="T29852">
    <property type="entry name" value="T29852"/>
</dbReference>
<dbReference type="OrthoDB" id="5792166at2759"/>
<dbReference type="Proteomes" id="UP000001940">
    <property type="component" value="Chromosome IV"/>
</dbReference>
<accession>Q18707</accession>
<dbReference type="OMA" id="FFVELPW"/>
<dbReference type="InParanoid" id="Q18707"/>
<feature type="domain" description="Protein kinase" evidence="2">
    <location>
        <begin position="27"/>
        <end position="376"/>
    </location>
</feature>
<dbReference type="FunCoup" id="Q18707">
    <property type="interactions" value="1843"/>
</dbReference>
<keyword evidence="4" id="KW-1185">Reference proteome</keyword>
<dbReference type="WormBase" id="C49C8.1">
    <property type="protein sequence ID" value="CE49729"/>
    <property type="gene ID" value="WBGene00016765"/>
</dbReference>
<dbReference type="PANTHER" id="PTHR11909">
    <property type="entry name" value="CASEIN KINASE-RELATED"/>
    <property type="match status" value="1"/>
</dbReference>